<reference evidence="3" key="1">
    <citation type="journal article" date="2019" name="Int. J. Syst. Evol. Microbiol.">
        <title>The Global Catalogue of Microorganisms (GCM) 10K type strain sequencing project: providing services to taxonomists for standard genome sequencing and annotation.</title>
        <authorList>
            <consortium name="The Broad Institute Genomics Platform"/>
            <consortium name="The Broad Institute Genome Sequencing Center for Infectious Disease"/>
            <person name="Wu L."/>
            <person name="Ma J."/>
        </authorList>
    </citation>
    <scope>NUCLEOTIDE SEQUENCE [LARGE SCALE GENOMIC DNA]</scope>
    <source>
        <strain evidence="3">JCM 11136</strain>
    </source>
</reference>
<accession>A0ABP3ZEB1</accession>
<keyword evidence="3" id="KW-1185">Reference proteome</keyword>
<feature type="region of interest" description="Disordered" evidence="1">
    <location>
        <begin position="1"/>
        <end position="48"/>
    </location>
</feature>
<proteinExistence type="predicted"/>
<sequence>MVTGANHPASLHRRSDGGPERRHQRSDGGPERLSKAYTYNPWDASRLSHDPISRRCIGISLWLASGP</sequence>
<evidence type="ECO:0000313" key="3">
    <source>
        <dbReference type="Proteomes" id="UP001501578"/>
    </source>
</evidence>
<name>A0ABP3ZEB1_9ACTN</name>
<evidence type="ECO:0000256" key="1">
    <source>
        <dbReference type="SAM" id="MobiDB-lite"/>
    </source>
</evidence>
<comment type="caution">
    <text evidence="2">The sequence shown here is derived from an EMBL/GenBank/DDBJ whole genome shotgun (WGS) entry which is preliminary data.</text>
</comment>
<evidence type="ECO:0000313" key="2">
    <source>
        <dbReference type="EMBL" id="GAA0919761.1"/>
    </source>
</evidence>
<dbReference type="Proteomes" id="UP001501578">
    <property type="component" value="Unassembled WGS sequence"/>
</dbReference>
<feature type="compositionally biased region" description="Basic and acidic residues" evidence="1">
    <location>
        <begin position="13"/>
        <end position="34"/>
    </location>
</feature>
<gene>
    <name evidence="2" type="ORF">GCM10009560_17540</name>
</gene>
<organism evidence="2 3">
    <name type="scientific">Nonomuraea longicatena</name>
    <dbReference type="NCBI Taxonomy" id="83682"/>
    <lineage>
        <taxon>Bacteria</taxon>
        <taxon>Bacillati</taxon>
        <taxon>Actinomycetota</taxon>
        <taxon>Actinomycetes</taxon>
        <taxon>Streptosporangiales</taxon>
        <taxon>Streptosporangiaceae</taxon>
        <taxon>Nonomuraea</taxon>
    </lineage>
</organism>
<dbReference type="EMBL" id="BAAAHQ010000007">
    <property type="protein sequence ID" value="GAA0919761.1"/>
    <property type="molecule type" value="Genomic_DNA"/>
</dbReference>
<protein>
    <submittedName>
        <fullName evidence="2">Uncharacterized protein</fullName>
    </submittedName>
</protein>